<dbReference type="EMBL" id="JAIUJS010000008">
    <property type="protein sequence ID" value="MCA0154141.1"/>
    <property type="molecule type" value="Genomic_DNA"/>
</dbReference>
<evidence type="ECO:0000313" key="6">
    <source>
        <dbReference type="EMBL" id="MCA0154141.1"/>
    </source>
</evidence>
<evidence type="ECO:0000313" key="7">
    <source>
        <dbReference type="Proteomes" id="UP001198402"/>
    </source>
</evidence>
<evidence type="ECO:0000259" key="4">
    <source>
        <dbReference type="Pfam" id="PF02018"/>
    </source>
</evidence>
<feature type="domain" description="CBM-cenC" evidence="4">
    <location>
        <begin position="19"/>
        <end position="145"/>
    </location>
</feature>
<keyword evidence="2" id="KW-0378">Hydrolase</keyword>
<dbReference type="Pfam" id="PF02018">
    <property type="entry name" value="CBM_4_9"/>
    <property type="match status" value="1"/>
</dbReference>
<organism evidence="6 7">
    <name type="scientific">Winogradskyella vincentii</name>
    <dbReference type="NCBI Taxonomy" id="2877122"/>
    <lineage>
        <taxon>Bacteria</taxon>
        <taxon>Pseudomonadati</taxon>
        <taxon>Bacteroidota</taxon>
        <taxon>Flavobacteriia</taxon>
        <taxon>Flavobacteriales</taxon>
        <taxon>Flavobacteriaceae</taxon>
        <taxon>Winogradskyella</taxon>
    </lineage>
</organism>
<keyword evidence="1 3" id="KW-0732">Signal</keyword>
<dbReference type="InterPro" id="IPR003305">
    <property type="entry name" value="CenC_carb-bd"/>
</dbReference>
<evidence type="ECO:0000256" key="2">
    <source>
        <dbReference type="ARBA" id="ARBA00022801"/>
    </source>
</evidence>
<dbReference type="Gene3D" id="2.60.120.260">
    <property type="entry name" value="Galactose-binding domain-like"/>
    <property type="match status" value="2"/>
</dbReference>
<protein>
    <submittedName>
        <fullName evidence="6">T9SS type A sorting domain-containing protein</fullName>
    </submittedName>
</protein>
<sequence length="451" mass="47962">MKKITFLSFLLLFSLGFSQNLLTNGDFETGDGSNWGGNSTNGTNINVIDDGSGSNFVNQSIITTAGDVWRVGIDQAVALTQNETYTLSFVASADANRTIIAGIGKAGGDFASNTVEQAITTTPTAYTMDLVANFDTVANGSRVLFDLAAFTGTVTLDDISLELVVTTCNNGVQDGDETGVDCGGAICQPCANPPSGPPTVAPPARAAADVKSVYSNAYTAEPTDGAQTFGGAVTSEIDFSGDQIVSVTTPVSGAGLQYQYFGVPFLDLSGMDTMHFDFYFEGSASAAGTVLIVIAQYSDGTNIQENFDVTSLASNTWHQFDVDFSDFDGNPTYARDEIQQVIVQVAGPEGQLVGPFYYDNLYFHNNMVLSTDQFETAEFSVFPNPTNGEWNINSNLEMSKVALFDILGKEVLTITPNAMEATIDASSFKTGVYFARIEGVNGTKTVKLVRQ</sequence>
<dbReference type="Proteomes" id="UP001198402">
    <property type="component" value="Unassembled WGS sequence"/>
</dbReference>
<feature type="signal peptide" evidence="3">
    <location>
        <begin position="1"/>
        <end position="23"/>
    </location>
</feature>
<dbReference type="Pfam" id="PF18962">
    <property type="entry name" value="Por_Secre_tail"/>
    <property type="match status" value="1"/>
</dbReference>
<dbReference type="InterPro" id="IPR026444">
    <property type="entry name" value="Secre_tail"/>
</dbReference>
<feature type="domain" description="Secretion system C-terminal sorting" evidence="5">
    <location>
        <begin position="381"/>
        <end position="449"/>
    </location>
</feature>
<evidence type="ECO:0000256" key="3">
    <source>
        <dbReference type="SAM" id="SignalP"/>
    </source>
</evidence>
<name>A0ABS7Y2I4_9FLAO</name>
<evidence type="ECO:0000256" key="1">
    <source>
        <dbReference type="ARBA" id="ARBA00022729"/>
    </source>
</evidence>
<reference evidence="7" key="1">
    <citation type="submission" date="2023-07" db="EMBL/GenBank/DDBJ databases">
        <authorList>
            <person name="Yue Y."/>
        </authorList>
    </citation>
    <scope>NUCLEOTIDE SEQUENCE [LARGE SCALE GENOMIC DNA]</scope>
    <source>
        <strain evidence="7">2Y89</strain>
    </source>
</reference>
<evidence type="ECO:0000259" key="5">
    <source>
        <dbReference type="Pfam" id="PF18962"/>
    </source>
</evidence>
<dbReference type="NCBIfam" id="TIGR04183">
    <property type="entry name" value="Por_Secre_tail"/>
    <property type="match status" value="1"/>
</dbReference>
<dbReference type="InterPro" id="IPR008979">
    <property type="entry name" value="Galactose-bd-like_sf"/>
</dbReference>
<proteinExistence type="predicted"/>
<dbReference type="RefSeq" id="WP_224479088.1">
    <property type="nucleotide sequence ID" value="NZ_JAIUJS010000008.1"/>
</dbReference>
<comment type="caution">
    <text evidence="6">The sequence shown here is derived from an EMBL/GenBank/DDBJ whole genome shotgun (WGS) entry which is preliminary data.</text>
</comment>
<gene>
    <name evidence="6" type="ORF">LBV24_13000</name>
</gene>
<accession>A0ABS7Y2I4</accession>
<dbReference type="SUPFAM" id="SSF49785">
    <property type="entry name" value="Galactose-binding domain-like"/>
    <property type="match status" value="1"/>
</dbReference>
<keyword evidence="7" id="KW-1185">Reference proteome</keyword>
<feature type="chain" id="PRO_5046819039" evidence="3">
    <location>
        <begin position="24"/>
        <end position="451"/>
    </location>
</feature>